<evidence type="ECO:0000256" key="1">
    <source>
        <dbReference type="SAM" id="MobiDB-lite"/>
    </source>
</evidence>
<name>A0ABP6TNE9_9ACTN</name>
<evidence type="ECO:0000313" key="3">
    <source>
        <dbReference type="Proteomes" id="UP001501455"/>
    </source>
</evidence>
<keyword evidence="3" id="KW-1185">Reference proteome</keyword>
<dbReference type="Proteomes" id="UP001501455">
    <property type="component" value="Unassembled WGS sequence"/>
</dbReference>
<sequence length="86" mass="9061">MNECPSFIRPRMYGSTDIQVLRTRISPSPGSGTSVVAGTKFSGVGSPTGRAARRISREVVVVVSVVVVPREVVVMGAACKGARTNR</sequence>
<organism evidence="2 3">
    <name type="scientific">Streptomyces prasinosporus</name>
    <dbReference type="NCBI Taxonomy" id="68256"/>
    <lineage>
        <taxon>Bacteria</taxon>
        <taxon>Bacillati</taxon>
        <taxon>Actinomycetota</taxon>
        <taxon>Actinomycetes</taxon>
        <taxon>Kitasatosporales</taxon>
        <taxon>Streptomycetaceae</taxon>
        <taxon>Streptomyces</taxon>
        <taxon>Streptomyces albogriseolus group</taxon>
    </lineage>
</organism>
<gene>
    <name evidence="2" type="ORF">GCM10019016_030880</name>
</gene>
<accession>A0ABP6TNE9</accession>
<evidence type="ECO:0000313" key="2">
    <source>
        <dbReference type="EMBL" id="GAA3495987.1"/>
    </source>
</evidence>
<reference evidence="3" key="1">
    <citation type="journal article" date="2019" name="Int. J. Syst. Evol. Microbiol.">
        <title>The Global Catalogue of Microorganisms (GCM) 10K type strain sequencing project: providing services to taxonomists for standard genome sequencing and annotation.</title>
        <authorList>
            <consortium name="The Broad Institute Genomics Platform"/>
            <consortium name="The Broad Institute Genome Sequencing Center for Infectious Disease"/>
            <person name="Wu L."/>
            <person name="Ma J."/>
        </authorList>
    </citation>
    <scope>NUCLEOTIDE SEQUENCE [LARGE SCALE GENOMIC DNA]</scope>
    <source>
        <strain evidence="3">JCM 4816</strain>
    </source>
</reference>
<comment type="caution">
    <text evidence="2">The sequence shown here is derived from an EMBL/GenBank/DDBJ whole genome shotgun (WGS) entry which is preliminary data.</text>
</comment>
<feature type="region of interest" description="Disordered" evidence="1">
    <location>
        <begin position="28"/>
        <end position="48"/>
    </location>
</feature>
<proteinExistence type="predicted"/>
<dbReference type="EMBL" id="BAAAXF010000022">
    <property type="protein sequence ID" value="GAA3495987.1"/>
    <property type="molecule type" value="Genomic_DNA"/>
</dbReference>
<protein>
    <submittedName>
        <fullName evidence="2">Uncharacterized protein</fullName>
    </submittedName>
</protein>